<dbReference type="AlphaFoldDB" id="A0A3E1YEU8"/>
<sequence>MQLTKKILTLSSILVSCLLFASFTVIKHKDVASAKLKRAGTITVIKNGQLTCPGSTTFQIQTVYSSDYSDATSIMACGGSYTSPYLMNTFSGTKTINVSNAITADRHGYYYVCAYVDGTLAYKTILQEYDYGTSYPLITLYVPLTATAGTLEIRYINL</sequence>
<keyword evidence="3" id="KW-1185">Reference proteome</keyword>
<evidence type="ECO:0000256" key="1">
    <source>
        <dbReference type="SAM" id="SignalP"/>
    </source>
</evidence>
<accession>A0A3E1YEU8</accession>
<dbReference type="EMBL" id="QPMM01000002">
    <property type="protein sequence ID" value="RFS25065.1"/>
    <property type="molecule type" value="Genomic_DNA"/>
</dbReference>
<comment type="caution">
    <text evidence="2">The sequence shown here is derived from an EMBL/GenBank/DDBJ whole genome shotgun (WGS) entry which is preliminary data.</text>
</comment>
<feature type="signal peptide" evidence="1">
    <location>
        <begin position="1"/>
        <end position="21"/>
    </location>
</feature>
<protein>
    <submittedName>
        <fullName evidence="2">Uncharacterized protein</fullName>
    </submittedName>
</protein>
<dbReference type="PROSITE" id="PS51257">
    <property type="entry name" value="PROKAR_LIPOPROTEIN"/>
    <property type="match status" value="1"/>
</dbReference>
<keyword evidence="1" id="KW-0732">Signal</keyword>
<evidence type="ECO:0000313" key="3">
    <source>
        <dbReference type="Proteomes" id="UP000260644"/>
    </source>
</evidence>
<reference evidence="2 3" key="1">
    <citation type="submission" date="2018-07" db="EMBL/GenBank/DDBJ databases">
        <title>Chitinophaga K2CV101002-2 sp. nov., isolated from a monsoon evergreen broad-leaved forest soil.</title>
        <authorList>
            <person name="Lv Y."/>
        </authorList>
    </citation>
    <scope>NUCLEOTIDE SEQUENCE [LARGE SCALE GENOMIC DNA]</scope>
    <source>
        <strain evidence="2 3">GDMCC 1.1288</strain>
    </source>
</reference>
<feature type="chain" id="PRO_5017769895" evidence="1">
    <location>
        <begin position="22"/>
        <end position="158"/>
    </location>
</feature>
<name>A0A3E1YEU8_9BACT</name>
<dbReference type="RefSeq" id="WP_116975059.1">
    <property type="nucleotide sequence ID" value="NZ_QPMM01000002.1"/>
</dbReference>
<gene>
    <name evidence="2" type="ORF">DVR12_07725</name>
</gene>
<proteinExistence type="predicted"/>
<organism evidence="2 3">
    <name type="scientific">Chitinophaga silvatica</name>
    <dbReference type="NCBI Taxonomy" id="2282649"/>
    <lineage>
        <taxon>Bacteria</taxon>
        <taxon>Pseudomonadati</taxon>
        <taxon>Bacteroidota</taxon>
        <taxon>Chitinophagia</taxon>
        <taxon>Chitinophagales</taxon>
        <taxon>Chitinophagaceae</taxon>
        <taxon>Chitinophaga</taxon>
    </lineage>
</organism>
<evidence type="ECO:0000313" key="2">
    <source>
        <dbReference type="EMBL" id="RFS25065.1"/>
    </source>
</evidence>
<dbReference type="Proteomes" id="UP000260644">
    <property type="component" value="Unassembled WGS sequence"/>
</dbReference>